<protein>
    <submittedName>
        <fullName evidence="1">Uncharacterized protein</fullName>
    </submittedName>
</protein>
<dbReference type="EMBL" id="GGEC01014771">
    <property type="protein sequence ID" value="MBW95254.1"/>
    <property type="molecule type" value="Transcribed_RNA"/>
</dbReference>
<proteinExistence type="predicted"/>
<name>A0A2P2JP59_RHIMU</name>
<sequence length="84" mass="10000">MLALQINKIKLTDPLVDIAFSRKMVQTLSEITNNCGKKRRRLSLSLEIPAKIDKKINMKKKKMMLESYQKHLKKLIRKRNKWFS</sequence>
<dbReference type="AlphaFoldDB" id="A0A2P2JP59"/>
<organism evidence="1">
    <name type="scientific">Rhizophora mucronata</name>
    <name type="common">Asiatic mangrove</name>
    <dbReference type="NCBI Taxonomy" id="61149"/>
    <lineage>
        <taxon>Eukaryota</taxon>
        <taxon>Viridiplantae</taxon>
        <taxon>Streptophyta</taxon>
        <taxon>Embryophyta</taxon>
        <taxon>Tracheophyta</taxon>
        <taxon>Spermatophyta</taxon>
        <taxon>Magnoliopsida</taxon>
        <taxon>eudicotyledons</taxon>
        <taxon>Gunneridae</taxon>
        <taxon>Pentapetalae</taxon>
        <taxon>rosids</taxon>
        <taxon>fabids</taxon>
        <taxon>Malpighiales</taxon>
        <taxon>Rhizophoraceae</taxon>
        <taxon>Rhizophora</taxon>
    </lineage>
</organism>
<reference evidence="1" key="1">
    <citation type="submission" date="2018-02" db="EMBL/GenBank/DDBJ databases">
        <title>Rhizophora mucronata_Transcriptome.</title>
        <authorList>
            <person name="Meera S.P."/>
            <person name="Sreeshan A."/>
            <person name="Augustine A."/>
        </authorList>
    </citation>
    <scope>NUCLEOTIDE SEQUENCE</scope>
    <source>
        <tissue evidence="1">Leaf</tissue>
    </source>
</reference>
<evidence type="ECO:0000313" key="1">
    <source>
        <dbReference type="EMBL" id="MBW95254.1"/>
    </source>
</evidence>
<accession>A0A2P2JP59</accession>